<dbReference type="EMBL" id="FQWQ01000001">
    <property type="protein sequence ID" value="SHG40238.1"/>
    <property type="molecule type" value="Genomic_DNA"/>
</dbReference>
<dbReference type="PANTHER" id="PTHR36175">
    <property type="entry name" value="CYANOPHYCINASE"/>
    <property type="match status" value="1"/>
</dbReference>
<evidence type="ECO:0000256" key="2">
    <source>
        <dbReference type="ARBA" id="ARBA00022670"/>
    </source>
</evidence>
<protein>
    <submittedName>
        <fullName evidence="6">Cyanophycinase</fullName>
    </submittedName>
</protein>
<comment type="similarity">
    <text evidence="1">Belongs to the peptidase S51 family.</text>
</comment>
<dbReference type="Proteomes" id="UP000184212">
    <property type="component" value="Unassembled WGS sequence"/>
</dbReference>
<evidence type="ECO:0000313" key="7">
    <source>
        <dbReference type="Proteomes" id="UP000184212"/>
    </source>
</evidence>
<dbReference type="InterPro" id="IPR005320">
    <property type="entry name" value="Peptidase_S51"/>
</dbReference>
<name>A0A1M5JI97_9BACT</name>
<dbReference type="InterPro" id="IPR029062">
    <property type="entry name" value="Class_I_gatase-like"/>
</dbReference>
<dbReference type="Gene3D" id="3.40.50.880">
    <property type="match status" value="2"/>
</dbReference>
<dbReference type="STRING" id="947013.SAMN04488109_0075"/>
<dbReference type="GO" id="GO:0006508">
    <property type="term" value="P:proteolysis"/>
    <property type="evidence" value="ECO:0007669"/>
    <property type="project" value="UniProtKB-KW"/>
</dbReference>
<dbReference type="SUPFAM" id="SSF52317">
    <property type="entry name" value="Class I glutamine amidotransferase-like"/>
    <property type="match status" value="1"/>
</dbReference>
<organism evidence="6 7">
    <name type="scientific">Chryseolinea serpens</name>
    <dbReference type="NCBI Taxonomy" id="947013"/>
    <lineage>
        <taxon>Bacteria</taxon>
        <taxon>Pseudomonadati</taxon>
        <taxon>Bacteroidota</taxon>
        <taxon>Cytophagia</taxon>
        <taxon>Cytophagales</taxon>
        <taxon>Fulvivirgaceae</taxon>
        <taxon>Chryseolinea</taxon>
    </lineage>
</organism>
<dbReference type="OrthoDB" id="4841110at2"/>
<gene>
    <name evidence="6" type="ORF">SAMN04488109_0075</name>
</gene>
<accession>A0A1M5JI97</accession>
<dbReference type="AlphaFoldDB" id="A0A1M5JI97"/>
<reference evidence="6 7" key="1">
    <citation type="submission" date="2016-11" db="EMBL/GenBank/DDBJ databases">
        <authorList>
            <person name="Jaros S."/>
            <person name="Januszkiewicz K."/>
            <person name="Wedrychowicz H."/>
        </authorList>
    </citation>
    <scope>NUCLEOTIDE SEQUENCE [LARGE SCALE GENOMIC DNA]</scope>
    <source>
        <strain evidence="6 7">DSM 24574</strain>
    </source>
</reference>
<dbReference type="Pfam" id="PF18962">
    <property type="entry name" value="Por_Secre_tail"/>
    <property type="match status" value="1"/>
</dbReference>
<evidence type="ECO:0000256" key="4">
    <source>
        <dbReference type="ARBA" id="ARBA00022825"/>
    </source>
</evidence>
<feature type="domain" description="Secretion system C-terminal sorting" evidence="5">
    <location>
        <begin position="597"/>
        <end position="669"/>
    </location>
</feature>
<keyword evidence="4" id="KW-0720">Serine protease</keyword>
<dbReference type="InterPro" id="IPR026444">
    <property type="entry name" value="Secre_tail"/>
</dbReference>
<proteinExistence type="inferred from homology"/>
<dbReference type="GO" id="GO:0008236">
    <property type="term" value="F:serine-type peptidase activity"/>
    <property type="evidence" value="ECO:0007669"/>
    <property type="project" value="UniProtKB-KW"/>
</dbReference>
<evidence type="ECO:0000256" key="3">
    <source>
        <dbReference type="ARBA" id="ARBA00022801"/>
    </source>
</evidence>
<dbReference type="NCBIfam" id="TIGR04183">
    <property type="entry name" value="Por_Secre_tail"/>
    <property type="match status" value="1"/>
</dbReference>
<evidence type="ECO:0000259" key="5">
    <source>
        <dbReference type="Pfam" id="PF18962"/>
    </source>
</evidence>
<keyword evidence="3" id="KW-0378">Hydrolase</keyword>
<sequence length="672" mass="73002">MRGFYRITVIVLLCLPISLAAQGKLVLIGGGSESEGGWSDAPYRWIVDHAANKKVAVISYADEDNFIPDYFISLGATEATNIKIDSRTVADLQSTYDQLMAYDGFFFKGGDQSIYYTQFKNTKTMQAALDKFYAGGVMSGTSAGMAILSGVMYTAEKGSAYPDETLANLYNKDITLADDFLAFLPGFLFDSHFTERGRIGRLLPFLARWYLDIHALITGIGVDDRTVLCIDPDKKAEVFGTGTVSIYNSASYAAFKDEIPVADSINAIQLLHGHRIDLKTFEVLEGPPDVVSPQPYDETGNYAVVLSGGGEVSNNNDLLNYLVKENGQLHDTVVVVTAPGKGKAFVQKIKDLGGGTTLVETTTEANDISQMTLRNIIRRSKKILFVENDNSLLFNFLAGGPTGILLKGHIRRNGMVIAFAGEDSRYAGRSFTTNHRTDGYAAYYGRLSYQKGLRLLPTSVIMANTFDPATTDYYENTTAAVSYAVVADSARYGIYLNKKNFVKFYQQDGLNHFKATGDQSVLVLINRGTEAALASQPVNNGGPARDYAGFASMQYALLNGSAVLDAGVPIPSTDAPYAFEYPVVGVDSEFGLSALRVFPNPSSSGIFSLSQDIPASRNLELSIVDIVGRTLLEQHGGSLEQAVDLSGFPDGVYLLRIDNGKEISSVKVIKQR</sequence>
<evidence type="ECO:0000256" key="1">
    <source>
        <dbReference type="ARBA" id="ARBA00006534"/>
    </source>
</evidence>
<evidence type="ECO:0000313" key="6">
    <source>
        <dbReference type="EMBL" id="SHG40238.1"/>
    </source>
</evidence>
<dbReference type="RefSeq" id="WP_073129790.1">
    <property type="nucleotide sequence ID" value="NZ_FQWQ01000001.1"/>
</dbReference>
<dbReference type="Pfam" id="PF03575">
    <property type="entry name" value="Peptidase_S51"/>
    <property type="match status" value="1"/>
</dbReference>
<dbReference type="PANTHER" id="PTHR36175:SF1">
    <property type="entry name" value="CYANOPHYCINASE"/>
    <property type="match status" value="1"/>
</dbReference>
<keyword evidence="2" id="KW-0645">Protease</keyword>
<keyword evidence="7" id="KW-1185">Reference proteome</keyword>
<dbReference type="CDD" id="cd03145">
    <property type="entry name" value="GAT1_cyanophycinase"/>
    <property type="match status" value="1"/>
</dbReference>